<dbReference type="SUPFAM" id="SSF52540">
    <property type="entry name" value="P-loop containing nucleoside triphosphate hydrolases"/>
    <property type="match status" value="1"/>
</dbReference>
<feature type="domain" description="Roc" evidence="14">
    <location>
        <begin position="552"/>
        <end position="740"/>
    </location>
</feature>
<dbReference type="InterPro" id="IPR008271">
    <property type="entry name" value="Ser/Thr_kinase_AS"/>
</dbReference>
<dbReference type="Gene3D" id="3.80.10.10">
    <property type="entry name" value="Ribonuclease Inhibitor"/>
    <property type="match status" value="2"/>
</dbReference>
<dbReference type="Pfam" id="PF25497">
    <property type="entry name" value="COR-B"/>
    <property type="match status" value="1"/>
</dbReference>
<dbReference type="InterPro" id="IPR001611">
    <property type="entry name" value="Leu-rich_rpt"/>
</dbReference>
<dbReference type="GO" id="GO:0009966">
    <property type="term" value="P:regulation of signal transduction"/>
    <property type="evidence" value="ECO:0007669"/>
    <property type="project" value="UniProtKB-ARBA"/>
</dbReference>
<evidence type="ECO:0000256" key="5">
    <source>
        <dbReference type="ARBA" id="ARBA00022679"/>
    </source>
</evidence>
<dbReference type="InterPro" id="IPR050647">
    <property type="entry name" value="Plant_LRR-RLKs"/>
</dbReference>
<feature type="domain" description="Protein kinase" evidence="13">
    <location>
        <begin position="1156"/>
        <end position="1341"/>
    </location>
</feature>
<dbReference type="Pfam" id="PF08477">
    <property type="entry name" value="Roc"/>
    <property type="match status" value="1"/>
</dbReference>
<dbReference type="PROSITE" id="PS00108">
    <property type="entry name" value="PROTEIN_KINASE_ST"/>
    <property type="match status" value="1"/>
</dbReference>
<evidence type="ECO:0000259" key="14">
    <source>
        <dbReference type="PROSITE" id="PS51424"/>
    </source>
</evidence>
<organism evidence="15 16">
    <name type="scientific">Clytia hemisphaerica</name>
    <dbReference type="NCBI Taxonomy" id="252671"/>
    <lineage>
        <taxon>Eukaryota</taxon>
        <taxon>Metazoa</taxon>
        <taxon>Cnidaria</taxon>
        <taxon>Hydrozoa</taxon>
        <taxon>Hydroidolina</taxon>
        <taxon>Leptothecata</taxon>
        <taxon>Obeliida</taxon>
        <taxon>Clytiidae</taxon>
        <taxon>Clytia</taxon>
    </lineage>
</organism>
<dbReference type="SUPFAM" id="SSF52058">
    <property type="entry name" value="L domain-like"/>
    <property type="match status" value="1"/>
</dbReference>
<evidence type="ECO:0000256" key="12">
    <source>
        <dbReference type="ARBA" id="ARBA00048679"/>
    </source>
</evidence>
<dbReference type="InterPro" id="IPR036770">
    <property type="entry name" value="Ankyrin_rpt-contain_sf"/>
</dbReference>
<proteinExistence type="predicted"/>
<evidence type="ECO:0000256" key="8">
    <source>
        <dbReference type="ARBA" id="ARBA00022777"/>
    </source>
</evidence>
<evidence type="ECO:0000259" key="13">
    <source>
        <dbReference type="PROSITE" id="PS50011"/>
    </source>
</evidence>
<keyword evidence="4" id="KW-0433">Leucine-rich repeat</keyword>
<dbReference type="EnsemblMetazoa" id="CLYHEMT010540.1">
    <property type="protein sequence ID" value="CLYHEMP010540.1"/>
    <property type="gene ID" value="CLYHEMG010540"/>
</dbReference>
<dbReference type="InterPro" id="IPR020859">
    <property type="entry name" value="ROC"/>
</dbReference>
<keyword evidence="8" id="KW-0418">Kinase</keyword>
<dbReference type="Proteomes" id="UP000594262">
    <property type="component" value="Unplaced"/>
</dbReference>
<dbReference type="SMART" id="SM00248">
    <property type="entry name" value="ANK"/>
    <property type="match status" value="2"/>
</dbReference>
<dbReference type="InterPro" id="IPR032675">
    <property type="entry name" value="LRR_dom_sf"/>
</dbReference>
<dbReference type="Gene3D" id="1.10.510.10">
    <property type="entry name" value="Transferase(Phosphotransferase) domain 1"/>
    <property type="match status" value="1"/>
</dbReference>
<keyword evidence="6" id="KW-0677">Repeat</keyword>
<dbReference type="GO" id="GO:0005524">
    <property type="term" value="F:ATP binding"/>
    <property type="evidence" value="ECO:0007669"/>
    <property type="project" value="UniProtKB-KW"/>
</dbReference>
<evidence type="ECO:0000256" key="10">
    <source>
        <dbReference type="ARBA" id="ARBA00023134"/>
    </source>
</evidence>
<evidence type="ECO:0000256" key="4">
    <source>
        <dbReference type="ARBA" id="ARBA00022614"/>
    </source>
</evidence>
<dbReference type="SMART" id="SM00364">
    <property type="entry name" value="LRR_BAC"/>
    <property type="match status" value="7"/>
</dbReference>
<keyword evidence="10" id="KW-0342">GTP-binding</keyword>
<evidence type="ECO:0000256" key="6">
    <source>
        <dbReference type="ARBA" id="ARBA00022737"/>
    </source>
</evidence>
<evidence type="ECO:0000256" key="11">
    <source>
        <dbReference type="ARBA" id="ARBA00047899"/>
    </source>
</evidence>
<dbReference type="Pfam" id="PF00069">
    <property type="entry name" value="Pkinase"/>
    <property type="match status" value="1"/>
</dbReference>
<name>A0A7M5VAP0_9CNID</name>
<evidence type="ECO:0000256" key="7">
    <source>
        <dbReference type="ARBA" id="ARBA00022741"/>
    </source>
</evidence>
<dbReference type="EnsemblMetazoa" id="CLYHEMT010540.2">
    <property type="protein sequence ID" value="CLYHEMP010540.2"/>
    <property type="gene ID" value="CLYHEMG010540"/>
</dbReference>
<dbReference type="EC" id="2.7.11.1" evidence="2"/>
<dbReference type="PROSITE" id="PS51424">
    <property type="entry name" value="ROC"/>
    <property type="match status" value="1"/>
</dbReference>
<keyword evidence="7" id="KW-0547">Nucleotide-binding</keyword>
<protein>
    <recommendedName>
        <fullName evidence="2">non-specific serine/threonine protein kinase</fullName>
        <ecNumber evidence="2">2.7.11.1</ecNumber>
    </recommendedName>
</protein>
<keyword evidence="16" id="KW-1185">Reference proteome</keyword>
<dbReference type="Gene3D" id="3.40.50.300">
    <property type="entry name" value="P-loop containing nucleotide triphosphate hydrolases"/>
    <property type="match status" value="1"/>
</dbReference>
<dbReference type="OrthoDB" id="1866797at2759"/>
<dbReference type="SMART" id="SM00220">
    <property type="entry name" value="S_TKc"/>
    <property type="match status" value="1"/>
</dbReference>
<keyword evidence="5" id="KW-0808">Transferase</keyword>
<dbReference type="InterPro" id="IPR057263">
    <property type="entry name" value="COR-B"/>
</dbReference>
<sequence length="1341" mass="154154">MDKAEALFNDKVDGNVVGPSTDSSGSELIYLCYNGNFQTIQLLIKSNQQLLLDKACGGIGDCPKVEHKPTWKKLQEVLLRKHETYTVGDLLLCVACILQNQTLVELLTNRGVDVNHGTTKHELLSPLYIACINEDIEMITYLMNNKAEVISVIAKEFPTLISQVLEKRIEEYKVPRRKGKMKNSQKKKTMYRLCWENSHLHALNKDWFMVEKYNITRVELPRNKLTKLVDGFFQLLPLLEELDVASNHLMALPSDHLANSKLKRLDVSSNQLRSLPESLFFNQNIVVIDASSNQLSSLPHTHTNWKCSALEKFVCSKNELTELPKSIAGANRIQILNLSRNKFEVFNRWWKCPLVDVNLSFNHIKDFTLKTDSFWSKTIKTLNLTRNNLDFIPSSILHLTKLENLKLARNALKTLPRPDLWKTKRLLDLDLSYNQITTTPITDGFLDLETEEVEYNNTCELPVKIFADTLQSLNLAHNLLDEIPETLCQLKALGRLDLSHNTGLTFLPPKLGLLKNIWSLNLSGLDIKNVPHKFEGLNHVKVLSFLRAKLRKSKPFNRIKLMLVGLQGRGKTTLVHAIQGKPPPPNISTVGIIVEQFVLPLRNQYYFYSSPSPEIMFSVWDLAGQQVYYATHQCFLSGKTLYLVVYNVTHGSEGIDSLGSWLLNIQARAPNSRCIIVGTHVDKMPVYRKEETLIKYRKQIMDKFMKEGFPAISKCVFVSGTSNENIEELREVVYKEAEAMNHQSDLGKLAPISYLELYDQIIMESVRRNEQQRPPVLTTEEMLQLAEQNTNNDIMDFEELCTASQFLHENGVLLHFNDHLRGLNNLFFIDPSWLIDIVALVVTVRQRNPYVQKGYITEQELLYILKNPWLPEKFIPQYLRLLERFEILLSLEDGKFLIPCMLSEEKPDIEHKMLHVITSEEIRHHQINVERTTNYLTRNYHMQYVPAGFWARLIARLVIAVQKWSLQIQQDGNTGYTKQLWRKGLMVTYEDGYFLIESFHDQELRPKKWSNQGVSITVWSKTKDFSVMGFIVDHMEMLITEWYPGLEGINDYGDNLVQKLISCPICCAQKAIDLVQCCDQNTISLRNHYGSFFRNEFFINQFPLDTCAYAAIDHQEIICVKHPDQPVRLELLIPEIMMTDLPQKYCITEDSLDFDPHTSRKLGDGGAGVVYLGRYDDEDVAIKRSHSVIMKESQQGEGAFDPSDRSVTQLLSLDDGRVVKSFWEMRQEVLVLCTLQHANIVKFLGVCFSPLCFVIEFAPMGSLFGILEKEQKKAELPILGMQLTYLILFQITEAIKYLHSWNIIYRDLKSENVLVMSLDPQQTINVKLPTTALQLSQRPRV</sequence>
<dbReference type="InterPro" id="IPR000719">
    <property type="entry name" value="Prot_kinase_dom"/>
</dbReference>
<comment type="cofactor">
    <cofactor evidence="1">
        <name>Mg(2+)</name>
        <dbReference type="ChEBI" id="CHEBI:18420"/>
    </cofactor>
</comment>
<dbReference type="PANTHER" id="PTHR48056:SF81">
    <property type="entry name" value="RECEPTOR PROTEIN-TYROSINE KINASE CEPR1"/>
    <property type="match status" value="1"/>
</dbReference>
<dbReference type="SMART" id="SM00369">
    <property type="entry name" value="LRR_TYP"/>
    <property type="match status" value="4"/>
</dbReference>
<dbReference type="PROSITE" id="PS51450">
    <property type="entry name" value="LRR"/>
    <property type="match status" value="2"/>
</dbReference>
<keyword evidence="9" id="KW-0067">ATP-binding</keyword>
<keyword evidence="3" id="KW-0723">Serine/threonine-protein kinase</keyword>
<dbReference type="GO" id="GO:0005525">
    <property type="term" value="F:GTP binding"/>
    <property type="evidence" value="ECO:0007669"/>
    <property type="project" value="UniProtKB-KW"/>
</dbReference>
<evidence type="ECO:0000313" key="15">
    <source>
        <dbReference type="EnsemblMetazoa" id="CLYHEMP010540.2"/>
    </source>
</evidence>
<dbReference type="PROSITE" id="PS50011">
    <property type="entry name" value="PROTEIN_KINASE_DOM"/>
    <property type="match status" value="1"/>
</dbReference>
<comment type="catalytic activity">
    <reaction evidence="11">
        <text>L-threonyl-[protein] + ATP = O-phospho-L-threonyl-[protein] + ADP + H(+)</text>
        <dbReference type="Rhea" id="RHEA:46608"/>
        <dbReference type="Rhea" id="RHEA-COMP:11060"/>
        <dbReference type="Rhea" id="RHEA-COMP:11605"/>
        <dbReference type="ChEBI" id="CHEBI:15378"/>
        <dbReference type="ChEBI" id="CHEBI:30013"/>
        <dbReference type="ChEBI" id="CHEBI:30616"/>
        <dbReference type="ChEBI" id="CHEBI:61977"/>
        <dbReference type="ChEBI" id="CHEBI:456216"/>
        <dbReference type="EC" id="2.7.11.1"/>
    </reaction>
</comment>
<dbReference type="Gene3D" id="3.30.70.1390">
    <property type="entry name" value="ROC domain from the Parkinson's disease-associated leucine-rich repeat kinase 2"/>
    <property type="match status" value="1"/>
</dbReference>
<dbReference type="InterPro" id="IPR032171">
    <property type="entry name" value="COR-A"/>
</dbReference>
<dbReference type="PANTHER" id="PTHR48056">
    <property type="entry name" value="LRR RECEPTOR-LIKE SERINE/THREONINE-PROTEIN KINASE-RELATED"/>
    <property type="match status" value="1"/>
</dbReference>
<dbReference type="SUPFAM" id="SSF56112">
    <property type="entry name" value="Protein kinase-like (PK-like)"/>
    <property type="match status" value="1"/>
</dbReference>
<dbReference type="SUPFAM" id="SSF48403">
    <property type="entry name" value="Ankyrin repeat"/>
    <property type="match status" value="1"/>
</dbReference>
<dbReference type="Pfam" id="PF16095">
    <property type="entry name" value="COR-A"/>
    <property type="match status" value="1"/>
</dbReference>
<accession>A0A7M5VAP0</accession>
<evidence type="ECO:0000256" key="9">
    <source>
        <dbReference type="ARBA" id="ARBA00022840"/>
    </source>
</evidence>
<dbReference type="InterPro" id="IPR002110">
    <property type="entry name" value="Ankyrin_rpt"/>
</dbReference>
<dbReference type="InterPro" id="IPR027417">
    <property type="entry name" value="P-loop_NTPase"/>
</dbReference>
<comment type="catalytic activity">
    <reaction evidence="12">
        <text>L-seryl-[protein] + ATP = O-phospho-L-seryl-[protein] + ADP + H(+)</text>
        <dbReference type="Rhea" id="RHEA:17989"/>
        <dbReference type="Rhea" id="RHEA-COMP:9863"/>
        <dbReference type="Rhea" id="RHEA-COMP:11604"/>
        <dbReference type="ChEBI" id="CHEBI:15378"/>
        <dbReference type="ChEBI" id="CHEBI:29999"/>
        <dbReference type="ChEBI" id="CHEBI:30616"/>
        <dbReference type="ChEBI" id="CHEBI:83421"/>
        <dbReference type="ChEBI" id="CHEBI:456216"/>
        <dbReference type="EC" id="2.7.11.1"/>
    </reaction>
</comment>
<reference evidence="15" key="1">
    <citation type="submission" date="2021-01" db="UniProtKB">
        <authorList>
            <consortium name="EnsemblMetazoa"/>
        </authorList>
    </citation>
    <scope>IDENTIFICATION</scope>
</reference>
<evidence type="ECO:0000256" key="3">
    <source>
        <dbReference type="ARBA" id="ARBA00022527"/>
    </source>
</evidence>
<dbReference type="Gene3D" id="3.30.200.20">
    <property type="entry name" value="Phosphorylase Kinase, domain 1"/>
    <property type="match status" value="1"/>
</dbReference>
<dbReference type="Gene3D" id="1.25.40.20">
    <property type="entry name" value="Ankyrin repeat-containing domain"/>
    <property type="match status" value="1"/>
</dbReference>
<dbReference type="GO" id="GO:0005737">
    <property type="term" value="C:cytoplasm"/>
    <property type="evidence" value="ECO:0007669"/>
    <property type="project" value="UniProtKB-ARBA"/>
</dbReference>
<dbReference type="InterPro" id="IPR003591">
    <property type="entry name" value="Leu-rich_rpt_typical-subtyp"/>
</dbReference>
<dbReference type="Pfam" id="PF13855">
    <property type="entry name" value="LRR_8"/>
    <property type="match status" value="1"/>
</dbReference>
<evidence type="ECO:0000313" key="16">
    <source>
        <dbReference type="Proteomes" id="UP000594262"/>
    </source>
</evidence>
<dbReference type="GO" id="GO:0004674">
    <property type="term" value="F:protein serine/threonine kinase activity"/>
    <property type="evidence" value="ECO:0007669"/>
    <property type="project" value="UniProtKB-KW"/>
</dbReference>
<dbReference type="InterPro" id="IPR011009">
    <property type="entry name" value="Kinase-like_dom_sf"/>
</dbReference>
<evidence type="ECO:0000256" key="1">
    <source>
        <dbReference type="ARBA" id="ARBA00001946"/>
    </source>
</evidence>
<evidence type="ECO:0000256" key="2">
    <source>
        <dbReference type="ARBA" id="ARBA00012513"/>
    </source>
</evidence>
<dbReference type="Pfam" id="PF00560">
    <property type="entry name" value="LRR_1"/>
    <property type="match status" value="1"/>
</dbReference>